<proteinExistence type="predicted"/>
<name>A0A1I7WR55_HETBA</name>
<evidence type="ECO:0000313" key="1">
    <source>
        <dbReference type="Proteomes" id="UP000095283"/>
    </source>
</evidence>
<dbReference type="AlphaFoldDB" id="A0A1I7WR55"/>
<sequence length="20" mass="2237">MKGLLNAFSRHLSFSVVSDK</sequence>
<organism evidence="1 2">
    <name type="scientific">Heterorhabditis bacteriophora</name>
    <name type="common">Entomopathogenic nematode worm</name>
    <dbReference type="NCBI Taxonomy" id="37862"/>
    <lineage>
        <taxon>Eukaryota</taxon>
        <taxon>Metazoa</taxon>
        <taxon>Ecdysozoa</taxon>
        <taxon>Nematoda</taxon>
        <taxon>Chromadorea</taxon>
        <taxon>Rhabditida</taxon>
        <taxon>Rhabditina</taxon>
        <taxon>Rhabditomorpha</taxon>
        <taxon>Strongyloidea</taxon>
        <taxon>Heterorhabditidae</taxon>
        <taxon>Heterorhabditis</taxon>
    </lineage>
</organism>
<keyword evidence="1" id="KW-1185">Reference proteome</keyword>
<dbReference type="WBParaSite" id="Hba_07618">
    <property type="protein sequence ID" value="Hba_07618"/>
    <property type="gene ID" value="Hba_07618"/>
</dbReference>
<reference evidence="2" key="1">
    <citation type="submission" date="2016-11" db="UniProtKB">
        <authorList>
            <consortium name="WormBaseParasite"/>
        </authorList>
    </citation>
    <scope>IDENTIFICATION</scope>
</reference>
<protein>
    <submittedName>
        <fullName evidence="2">Uncharacterized protein</fullName>
    </submittedName>
</protein>
<evidence type="ECO:0000313" key="2">
    <source>
        <dbReference type="WBParaSite" id="Hba_07618"/>
    </source>
</evidence>
<dbReference type="Proteomes" id="UP000095283">
    <property type="component" value="Unplaced"/>
</dbReference>
<accession>A0A1I7WR55</accession>